<organism evidence="1 2">
    <name type="scientific">Escallonia herrerae</name>
    <dbReference type="NCBI Taxonomy" id="1293975"/>
    <lineage>
        <taxon>Eukaryota</taxon>
        <taxon>Viridiplantae</taxon>
        <taxon>Streptophyta</taxon>
        <taxon>Embryophyta</taxon>
        <taxon>Tracheophyta</taxon>
        <taxon>Spermatophyta</taxon>
        <taxon>Magnoliopsida</taxon>
        <taxon>eudicotyledons</taxon>
        <taxon>Gunneridae</taxon>
        <taxon>Pentapetalae</taxon>
        <taxon>asterids</taxon>
        <taxon>campanulids</taxon>
        <taxon>Escalloniales</taxon>
        <taxon>Escalloniaceae</taxon>
        <taxon>Escallonia</taxon>
    </lineage>
</organism>
<dbReference type="Proteomes" id="UP001188597">
    <property type="component" value="Unassembled WGS sequence"/>
</dbReference>
<name>A0AA88VIM2_9ASTE</name>
<keyword evidence="2" id="KW-1185">Reference proteome</keyword>
<protein>
    <submittedName>
        <fullName evidence="1">Uncharacterized protein</fullName>
    </submittedName>
</protein>
<sequence>MENFSYSSYCICHSIKSLLYEHGVSPTIAELDENPSGWELALVRLIGSSQIRASHHRACHGRRGRGRVVAATGKGKADGVGG</sequence>
<dbReference type="AlphaFoldDB" id="A0AA88VIM2"/>
<proteinExistence type="predicted"/>
<gene>
    <name evidence="1" type="ORF">RJ639_013181</name>
</gene>
<accession>A0AA88VIM2</accession>
<reference evidence="1" key="1">
    <citation type="submission" date="2022-12" db="EMBL/GenBank/DDBJ databases">
        <title>Draft genome assemblies for two species of Escallonia (Escalloniales).</title>
        <authorList>
            <person name="Chanderbali A."/>
            <person name="Dervinis C."/>
            <person name="Anghel I."/>
            <person name="Soltis D."/>
            <person name="Soltis P."/>
            <person name="Zapata F."/>
        </authorList>
    </citation>
    <scope>NUCLEOTIDE SEQUENCE</scope>
    <source>
        <strain evidence="1">UCBG64.0493</strain>
        <tissue evidence="1">Leaf</tissue>
    </source>
</reference>
<comment type="caution">
    <text evidence="1">The sequence shown here is derived from an EMBL/GenBank/DDBJ whole genome shotgun (WGS) entry which is preliminary data.</text>
</comment>
<evidence type="ECO:0000313" key="1">
    <source>
        <dbReference type="EMBL" id="KAK3009432.1"/>
    </source>
</evidence>
<evidence type="ECO:0000313" key="2">
    <source>
        <dbReference type="Proteomes" id="UP001188597"/>
    </source>
</evidence>
<dbReference type="EMBL" id="JAVXUP010001647">
    <property type="protein sequence ID" value="KAK3009432.1"/>
    <property type="molecule type" value="Genomic_DNA"/>
</dbReference>